<protein>
    <submittedName>
        <fullName evidence="1">Uncharacterized protein</fullName>
    </submittedName>
</protein>
<reference evidence="1 2" key="1">
    <citation type="submission" date="2016-10" db="EMBL/GenBank/DDBJ databases">
        <authorList>
            <person name="de Groot N.N."/>
        </authorList>
    </citation>
    <scope>NUCLEOTIDE SEQUENCE [LARGE SCALE GENOMIC DNA]</scope>
    <source>
        <strain evidence="1 2">CGMCC 1.10457</strain>
    </source>
</reference>
<accession>A0A1I6K908</accession>
<proteinExistence type="predicted"/>
<evidence type="ECO:0000313" key="1">
    <source>
        <dbReference type="EMBL" id="SFR87721.1"/>
    </source>
</evidence>
<gene>
    <name evidence="1" type="ORF">SAMN05216559_0395</name>
</gene>
<dbReference type="EMBL" id="FOZK01000001">
    <property type="protein sequence ID" value="SFR87721.1"/>
    <property type="molecule type" value="Genomic_DNA"/>
</dbReference>
<organism evidence="1 2">
    <name type="scientific">Halomicrobium zhouii</name>
    <dbReference type="NCBI Taxonomy" id="767519"/>
    <lineage>
        <taxon>Archaea</taxon>
        <taxon>Methanobacteriati</taxon>
        <taxon>Methanobacteriota</taxon>
        <taxon>Stenosarchaea group</taxon>
        <taxon>Halobacteria</taxon>
        <taxon>Halobacteriales</taxon>
        <taxon>Haloarculaceae</taxon>
        <taxon>Halomicrobium</taxon>
    </lineage>
</organism>
<evidence type="ECO:0000313" key="2">
    <source>
        <dbReference type="Proteomes" id="UP000199062"/>
    </source>
</evidence>
<dbReference type="AlphaFoldDB" id="A0A1I6K908"/>
<name>A0A1I6K908_9EURY</name>
<keyword evidence="2" id="KW-1185">Reference proteome</keyword>
<sequence length="92" mass="10291">MRLRMNDRRERRFENLMDATGEGTKSGALDVAADYYLKMSGDNPAVPNGAVPDLMKQAVEKGSLTPNEIVDILYTDELPVEYSHEWSTGRGE</sequence>
<dbReference type="Proteomes" id="UP000199062">
    <property type="component" value="Unassembled WGS sequence"/>
</dbReference>